<dbReference type="GO" id="GO:0008757">
    <property type="term" value="F:S-adenosylmethionine-dependent methyltransferase activity"/>
    <property type="evidence" value="ECO:0007669"/>
    <property type="project" value="InterPro"/>
</dbReference>
<dbReference type="PANTHER" id="PTHR44942:SF4">
    <property type="entry name" value="METHYLTRANSFERASE TYPE 11 DOMAIN-CONTAINING PROTEIN"/>
    <property type="match status" value="1"/>
</dbReference>
<accession>A0AA42C7V2</accession>
<comment type="similarity">
    <text evidence="1">Belongs to the methyltransferase superfamily.</text>
</comment>
<dbReference type="RefSeq" id="WP_282590697.1">
    <property type="nucleotide sequence ID" value="NZ_JAPAAF010000004.1"/>
</dbReference>
<name>A0AA42C7V2_9BACT</name>
<dbReference type="GO" id="GO:0032259">
    <property type="term" value="P:methylation"/>
    <property type="evidence" value="ECO:0007669"/>
    <property type="project" value="UniProtKB-KW"/>
</dbReference>
<sequence length="242" mass="28105">MKRFTMNQLQEFFHDKAIESVLDIGTGTGDFVMVLDNVFQGRAHITGIDPGEQWLNEARERFHQPHIEFRRMEGEKLAFDDQSFDAVSMSKALHHLDDITATMNEIRRVLKPGGWLIIDEVSADELNEAQENHKMLHHVKSFVDRANGISHQETWSKAEIRDILTRQGVEIKLSFPHELMENTIIDETILNEKYRMMEQHLEVLNGKPGYHQIAGQLPLFKERLKKHGFKMATMLMVVGQFR</sequence>
<evidence type="ECO:0000259" key="4">
    <source>
        <dbReference type="Pfam" id="PF08241"/>
    </source>
</evidence>
<dbReference type="Pfam" id="PF08241">
    <property type="entry name" value="Methyltransf_11"/>
    <property type="match status" value="1"/>
</dbReference>
<dbReference type="PANTHER" id="PTHR44942">
    <property type="entry name" value="METHYLTRANSF_11 DOMAIN-CONTAINING PROTEIN"/>
    <property type="match status" value="1"/>
</dbReference>
<evidence type="ECO:0000256" key="1">
    <source>
        <dbReference type="ARBA" id="ARBA00008361"/>
    </source>
</evidence>
<dbReference type="AlphaFoldDB" id="A0AA42C7V2"/>
<organism evidence="5 6">
    <name type="scientific">Gaoshiqia sediminis</name>
    <dbReference type="NCBI Taxonomy" id="2986998"/>
    <lineage>
        <taxon>Bacteria</taxon>
        <taxon>Pseudomonadati</taxon>
        <taxon>Bacteroidota</taxon>
        <taxon>Bacteroidia</taxon>
        <taxon>Marinilabiliales</taxon>
        <taxon>Prolixibacteraceae</taxon>
        <taxon>Gaoshiqia</taxon>
    </lineage>
</organism>
<keyword evidence="3" id="KW-0808">Transferase</keyword>
<dbReference type="Proteomes" id="UP001163821">
    <property type="component" value="Unassembled WGS sequence"/>
</dbReference>
<dbReference type="InterPro" id="IPR029063">
    <property type="entry name" value="SAM-dependent_MTases_sf"/>
</dbReference>
<gene>
    <name evidence="5" type="ORF">N2K84_04655</name>
</gene>
<dbReference type="SUPFAM" id="SSF53335">
    <property type="entry name" value="S-adenosyl-L-methionine-dependent methyltransferases"/>
    <property type="match status" value="1"/>
</dbReference>
<reference evidence="5" key="1">
    <citation type="submission" date="2022-10" db="EMBL/GenBank/DDBJ databases">
        <title>Gaoshiqiia sediminis gen. nov., sp. nov., isolated from coastal sediment.</title>
        <authorList>
            <person name="Yu W.X."/>
            <person name="Mu D.S."/>
            <person name="Du J.Z."/>
            <person name="Liang Y.Q."/>
        </authorList>
    </citation>
    <scope>NUCLEOTIDE SEQUENCE</scope>
    <source>
        <strain evidence="5">A06</strain>
    </source>
</reference>
<evidence type="ECO:0000313" key="6">
    <source>
        <dbReference type="Proteomes" id="UP001163821"/>
    </source>
</evidence>
<dbReference type="EMBL" id="JAPAAF010000004">
    <property type="protein sequence ID" value="MCW0482011.1"/>
    <property type="molecule type" value="Genomic_DNA"/>
</dbReference>
<dbReference type="InterPro" id="IPR013216">
    <property type="entry name" value="Methyltransf_11"/>
</dbReference>
<dbReference type="CDD" id="cd02440">
    <property type="entry name" value="AdoMet_MTases"/>
    <property type="match status" value="1"/>
</dbReference>
<feature type="domain" description="Methyltransferase type 11" evidence="4">
    <location>
        <begin position="22"/>
        <end position="118"/>
    </location>
</feature>
<evidence type="ECO:0000256" key="2">
    <source>
        <dbReference type="ARBA" id="ARBA00022603"/>
    </source>
</evidence>
<evidence type="ECO:0000313" key="5">
    <source>
        <dbReference type="EMBL" id="MCW0482011.1"/>
    </source>
</evidence>
<dbReference type="InterPro" id="IPR051052">
    <property type="entry name" value="Diverse_substrate_MTase"/>
</dbReference>
<dbReference type="Gene3D" id="3.40.50.150">
    <property type="entry name" value="Vaccinia Virus protein VP39"/>
    <property type="match status" value="1"/>
</dbReference>
<keyword evidence="2 5" id="KW-0489">Methyltransferase</keyword>
<proteinExistence type="inferred from homology"/>
<evidence type="ECO:0000256" key="3">
    <source>
        <dbReference type="ARBA" id="ARBA00022679"/>
    </source>
</evidence>
<keyword evidence="6" id="KW-1185">Reference proteome</keyword>
<protein>
    <submittedName>
        <fullName evidence="5">Class I SAM-dependent methyltransferase</fullName>
    </submittedName>
</protein>
<comment type="caution">
    <text evidence="5">The sequence shown here is derived from an EMBL/GenBank/DDBJ whole genome shotgun (WGS) entry which is preliminary data.</text>
</comment>